<accession>A0ABY1ZQ51</accession>
<name>A0ABY1ZQ51_9GAMM</name>
<dbReference type="Gene3D" id="1.10.10.10">
    <property type="entry name" value="Winged helix-like DNA-binding domain superfamily/Winged helix DNA-binding domain"/>
    <property type="match status" value="1"/>
</dbReference>
<dbReference type="InterPro" id="IPR058163">
    <property type="entry name" value="LysR-type_TF_proteobact-type"/>
</dbReference>
<evidence type="ECO:0000256" key="2">
    <source>
        <dbReference type="ARBA" id="ARBA00023015"/>
    </source>
</evidence>
<dbReference type="SUPFAM" id="SSF53850">
    <property type="entry name" value="Periplasmic binding protein-like II"/>
    <property type="match status" value="1"/>
</dbReference>
<evidence type="ECO:0000313" key="7">
    <source>
        <dbReference type="Proteomes" id="UP000313645"/>
    </source>
</evidence>
<feature type="domain" description="HTH lysR-type" evidence="5">
    <location>
        <begin position="1"/>
        <end position="59"/>
    </location>
</feature>
<evidence type="ECO:0000256" key="4">
    <source>
        <dbReference type="ARBA" id="ARBA00023163"/>
    </source>
</evidence>
<dbReference type="EMBL" id="SJDL01000007">
    <property type="protein sequence ID" value="TBW57609.1"/>
    <property type="molecule type" value="Genomic_DNA"/>
</dbReference>
<dbReference type="Pfam" id="PF03466">
    <property type="entry name" value="LysR_substrate"/>
    <property type="match status" value="1"/>
</dbReference>
<dbReference type="InterPro" id="IPR036390">
    <property type="entry name" value="WH_DNA-bd_sf"/>
</dbReference>
<dbReference type="PANTHER" id="PTHR30537:SF35">
    <property type="entry name" value="TRANSCRIPTIONAL REGULATORY PROTEIN"/>
    <property type="match status" value="1"/>
</dbReference>
<keyword evidence="7" id="KW-1185">Reference proteome</keyword>
<keyword evidence="3" id="KW-0238">DNA-binding</keyword>
<dbReference type="PROSITE" id="PS50931">
    <property type="entry name" value="HTH_LYSR"/>
    <property type="match status" value="1"/>
</dbReference>
<dbReference type="PANTHER" id="PTHR30537">
    <property type="entry name" value="HTH-TYPE TRANSCRIPTIONAL REGULATOR"/>
    <property type="match status" value="1"/>
</dbReference>
<reference evidence="6 7" key="1">
    <citation type="submission" date="2019-02" db="EMBL/GenBank/DDBJ databases">
        <title>Marinobacter halodurans sp. nov., a marine bacterium isolated from sea tidal flat.</title>
        <authorList>
            <person name="Yoo Y."/>
            <person name="Lee D.W."/>
            <person name="Kim B.S."/>
            <person name="Kim J.-J."/>
        </authorList>
    </citation>
    <scope>NUCLEOTIDE SEQUENCE [LARGE SCALE GENOMIC DNA]</scope>
    <source>
        <strain evidence="6 7">YJ-S3-2</strain>
    </source>
</reference>
<organism evidence="6 7">
    <name type="scientific">Marinobacter halodurans</name>
    <dbReference type="NCBI Taxonomy" id="2528979"/>
    <lineage>
        <taxon>Bacteria</taxon>
        <taxon>Pseudomonadati</taxon>
        <taxon>Pseudomonadota</taxon>
        <taxon>Gammaproteobacteria</taxon>
        <taxon>Pseudomonadales</taxon>
        <taxon>Marinobacteraceae</taxon>
        <taxon>Marinobacter</taxon>
    </lineage>
</organism>
<proteinExistence type="inferred from homology"/>
<gene>
    <name evidence="6" type="ORF">EZI54_06080</name>
</gene>
<keyword evidence="4" id="KW-0804">Transcription</keyword>
<evidence type="ECO:0000256" key="1">
    <source>
        <dbReference type="ARBA" id="ARBA00009437"/>
    </source>
</evidence>
<dbReference type="Proteomes" id="UP000313645">
    <property type="component" value="Unassembled WGS sequence"/>
</dbReference>
<dbReference type="RefSeq" id="WP_131480075.1">
    <property type="nucleotide sequence ID" value="NZ_SJDL01000007.1"/>
</dbReference>
<dbReference type="Pfam" id="PF00126">
    <property type="entry name" value="HTH_1"/>
    <property type="match status" value="1"/>
</dbReference>
<evidence type="ECO:0000313" key="6">
    <source>
        <dbReference type="EMBL" id="TBW57609.1"/>
    </source>
</evidence>
<dbReference type="Gene3D" id="3.40.190.290">
    <property type="match status" value="1"/>
</dbReference>
<dbReference type="CDD" id="cd08422">
    <property type="entry name" value="PBP2_CrgA_like"/>
    <property type="match status" value="1"/>
</dbReference>
<comment type="similarity">
    <text evidence="1">Belongs to the LysR transcriptional regulatory family.</text>
</comment>
<dbReference type="InterPro" id="IPR005119">
    <property type="entry name" value="LysR_subst-bd"/>
</dbReference>
<evidence type="ECO:0000256" key="3">
    <source>
        <dbReference type="ARBA" id="ARBA00023125"/>
    </source>
</evidence>
<dbReference type="SUPFAM" id="SSF46785">
    <property type="entry name" value="Winged helix' DNA-binding domain"/>
    <property type="match status" value="1"/>
</dbReference>
<evidence type="ECO:0000259" key="5">
    <source>
        <dbReference type="PROSITE" id="PS50931"/>
    </source>
</evidence>
<protein>
    <submittedName>
        <fullName evidence="6">LysR family transcriptional regulator</fullName>
    </submittedName>
</protein>
<sequence length="300" mass="33897">MDRLTAAKVFVDVAITRSFTATAERLDMSRPMVTRYVDSLENWLNVRLFHRTTRKVSLTSAGETCLPEVQGWIGQAEKLQYQLMVRDELVGKVRIAASMSFAFSQLIPAVEAFMDKHPRVEIDVDVQESAVDLVAERIDLAIRITSDPDPALIGRSLAKCESVLVASQTYLDSAPEIKRPADLGKHKCLGYRNFEHHIWHLERDRHQESVEVSCVLTSNEATTLLSAAHYGMGISLQPTYLVSGALARGELVQVLPRWRPKSLDIYALYSSRKHLPPAVRALIDHLVAFYSDREWQDIRL</sequence>
<comment type="caution">
    <text evidence="6">The sequence shown here is derived from an EMBL/GenBank/DDBJ whole genome shotgun (WGS) entry which is preliminary data.</text>
</comment>
<dbReference type="InterPro" id="IPR000847">
    <property type="entry name" value="LysR_HTH_N"/>
</dbReference>
<dbReference type="InterPro" id="IPR036388">
    <property type="entry name" value="WH-like_DNA-bd_sf"/>
</dbReference>
<keyword evidence="2" id="KW-0805">Transcription regulation</keyword>